<evidence type="ECO:0000259" key="3">
    <source>
        <dbReference type="Pfam" id="PF24422"/>
    </source>
</evidence>
<organism evidence="4 5">
    <name type="scientific">Haloferax mucosum ATCC BAA-1512</name>
    <dbReference type="NCBI Taxonomy" id="662479"/>
    <lineage>
        <taxon>Archaea</taxon>
        <taxon>Methanobacteriati</taxon>
        <taxon>Methanobacteriota</taxon>
        <taxon>Stenosarchaea group</taxon>
        <taxon>Halobacteria</taxon>
        <taxon>Halobacteriales</taxon>
        <taxon>Haloferacaceae</taxon>
        <taxon>Haloferax</taxon>
    </lineage>
</organism>
<feature type="domain" description="DUF7551" evidence="2">
    <location>
        <begin position="122"/>
        <end position="305"/>
    </location>
</feature>
<dbReference type="RefSeq" id="WP_008321891.1">
    <property type="nucleotide sequence ID" value="NZ_AOLN01000020.1"/>
</dbReference>
<dbReference type="Proteomes" id="UP000011550">
    <property type="component" value="Unassembled WGS sequence"/>
</dbReference>
<dbReference type="OrthoDB" id="342580at2157"/>
<dbReference type="AlphaFoldDB" id="M0I099"/>
<dbReference type="STRING" id="662479.C440_17066"/>
<feature type="domain" description="DUF7552" evidence="3">
    <location>
        <begin position="5"/>
        <end position="79"/>
    </location>
</feature>
<keyword evidence="5" id="KW-1185">Reference proteome</keyword>
<sequence length="311" mass="33420">MVGTTLTQIRTHIEALADDGGEFTIVCGRTGERPVPTAGLTFEDRSTAVNAVRAAMQYRSALRRYDPQVPYYDLIVTQDGDEPTTPGSTTGWDETLGDESGGTPGFGDPNGSTQRGDRPERIEFCHSVAAAVFEALSDTGHRTVETAVMDAYFELAETTSSPDELCLRLLESMATELHLHLKSSEQADVLARAASRLPTPPESADSLEAMLGEMERLGLVGSYSCSSWTTDPDEETKSADITFTEYALSARDGRLPVLPVVLDLYRRRGAWKPISLHVTPVDDGWHGTLAVSAESSGVGLASVPIHSGASE</sequence>
<dbReference type="InterPro" id="IPR055973">
    <property type="entry name" value="DUF7551"/>
</dbReference>
<evidence type="ECO:0000256" key="1">
    <source>
        <dbReference type="SAM" id="MobiDB-lite"/>
    </source>
</evidence>
<gene>
    <name evidence="4" type="ORF">C440_17066</name>
</gene>
<evidence type="ECO:0000313" key="4">
    <source>
        <dbReference type="EMBL" id="ELZ90136.1"/>
    </source>
</evidence>
<feature type="region of interest" description="Disordered" evidence="1">
    <location>
        <begin position="77"/>
        <end position="118"/>
    </location>
</feature>
<dbReference type="InterPro" id="IPR055974">
    <property type="entry name" value="DUF7552"/>
</dbReference>
<comment type="caution">
    <text evidence="4">The sequence shown here is derived from an EMBL/GenBank/DDBJ whole genome shotgun (WGS) entry which is preliminary data.</text>
</comment>
<name>M0I099_9EURY</name>
<protein>
    <submittedName>
        <fullName evidence="4">Uncharacterized protein</fullName>
    </submittedName>
</protein>
<evidence type="ECO:0000259" key="2">
    <source>
        <dbReference type="Pfam" id="PF24420"/>
    </source>
</evidence>
<dbReference type="EMBL" id="AOLN01000020">
    <property type="protein sequence ID" value="ELZ90136.1"/>
    <property type="molecule type" value="Genomic_DNA"/>
</dbReference>
<reference evidence="4 5" key="1">
    <citation type="journal article" date="2014" name="PLoS Genet.">
        <title>Phylogenetically driven sequencing of extremely halophilic archaea reveals strategies for static and dynamic osmo-response.</title>
        <authorList>
            <person name="Becker E.A."/>
            <person name="Seitzer P.M."/>
            <person name="Tritt A."/>
            <person name="Larsen D."/>
            <person name="Krusor M."/>
            <person name="Yao A.I."/>
            <person name="Wu D."/>
            <person name="Madern D."/>
            <person name="Eisen J.A."/>
            <person name="Darling A.E."/>
            <person name="Facciotti M.T."/>
        </authorList>
    </citation>
    <scope>NUCLEOTIDE SEQUENCE [LARGE SCALE GENOMIC DNA]</scope>
    <source>
        <strain evidence="4 5">ATCC BAA-1512</strain>
    </source>
</reference>
<dbReference type="PATRIC" id="fig|662479.7.peg.3464"/>
<dbReference type="Pfam" id="PF24420">
    <property type="entry name" value="DUF7551"/>
    <property type="match status" value="1"/>
</dbReference>
<dbReference type="Pfam" id="PF24422">
    <property type="entry name" value="DUF7552"/>
    <property type="match status" value="1"/>
</dbReference>
<accession>M0I099</accession>
<proteinExistence type="predicted"/>
<evidence type="ECO:0000313" key="5">
    <source>
        <dbReference type="Proteomes" id="UP000011550"/>
    </source>
</evidence>